<comment type="caution">
    <text evidence="7">The sequence shown here is derived from an EMBL/GenBank/DDBJ whole genome shotgun (WGS) entry which is preliminary data.</text>
</comment>
<name>A0A2A4SUB2_9DELT</name>
<keyword evidence="2" id="KW-0813">Transport</keyword>
<evidence type="ECO:0000313" key="7">
    <source>
        <dbReference type="EMBL" id="PCI24734.1"/>
    </source>
</evidence>
<dbReference type="InterPro" id="IPR028082">
    <property type="entry name" value="Peripla_BP_I"/>
</dbReference>
<dbReference type="Gene3D" id="3.40.50.2300">
    <property type="match status" value="2"/>
</dbReference>
<evidence type="ECO:0000313" key="8">
    <source>
        <dbReference type="Proteomes" id="UP000218113"/>
    </source>
</evidence>
<evidence type="ECO:0000259" key="6">
    <source>
        <dbReference type="Pfam" id="PF13458"/>
    </source>
</evidence>
<dbReference type="InterPro" id="IPR028081">
    <property type="entry name" value="Leu-bd"/>
</dbReference>
<sequence>MKKFLSPVIVGLALLTAVAGCDKKEEATAANSPIKIGIAGAFAGDLAPYGIPQKNTINLAVEEINAAGGVLGRQIEIYAEDDACKPETATNVASKLIGEGVVAVIGHTCSGATIAAMSVYRDADIPVISSSATSPALTLGGQNPKFFRTIPHDKAQAELQTKFIVEHLKAKRVAVVHDKGDYGKGLAVLVKEGLEQAGVEIILFEGITPGAVDYSALIRKIARAKPDVIAFGGYHPEGSKIVSQARKKGLKTPFVSGDGLKDPSFIKIAGKYAEGYYVSSPADISTIAKTKEVTAQLKERGQQPGNFGLQTHAAITALVNAIEKAGSTDSDKLAAALRSNTVATTLGDISFDERGDVIGSGFSMYIVKNGDWVTVNY</sequence>
<keyword evidence="3 5" id="KW-0732">Signal</keyword>
<organism evidence="7 8">
    <name type="scientific">SAR324 cluster bacterium</name>
    <dbReference type="NCBI Taxonomy" id="2024889"/>
    <lineage>
        <taxon>Bacteria</taxon>
        <taxon>Deltaproteobacteria</taxon>
        <taxon>SAR324 cluster</taxon>
    </lineage>
</organism>
<dbReference type="SUPFAM" id="SSF53822">
    <property type="entry name" value="Periplasmic binding protein-like I"/>
    <property type="match status" value="1"/>
</dbReference>
<dbReference type="AlphaFoldDB" id="A0A2A4SUB2"/>
<evidence type="ECO:0000256" key="4">
    <source>
        <dbReference type="ARBA" id="ARBA00022970"/>
    </source>
</evidence>
<keyword evidence="4" id="KW-0029">Amino-acid transport</keyword>
<proteinExistence type="inferred from homology"/>
<dbReference type="GO" id="GO:0006865">
    <property type="term" value="P:amino acid transport"/>
    <property type="evidence" value="ECO:0007669"/>
    <property type="project" value="UniProtKB-KW"/>
</dbReference>
<comment type="similarity">
    <text evidence="1">Belongs to the leucine-binding protein family.</text>
</comment>
<reference evidence="8" key="1">
    <citation type="submission" date="2017-08" db="EMBL/GenBank/DDBJ databases">
        <title>A dynamic microbial community with high functional redundancy inhabits the cold, oxic subseafloor aquifer.</title>
        <authorList>
            <person name="Tully B.J."/>
            <person name="Wheat C.G."/>
            <person name="Glazer B.T."/>
            <person name="Huber J.A."/>
        </authorList>
    </citation>
    <scope>NUCLEOTIDE SEQUENCE [LARGE SCALE GENOMIC DNA]</scope>
</reference>
<evidence type="ECO:0000256" key="2">
    <source>
        <dbReference type="ARBA" id="ARBA00022448"/>
    </source>
</evidence>
<feature type="signal peptide" evidence="5">
    <location>
        <begin position="1"/>
        <end position="19"/>
    </location>
</feature>
<evidence type="ECO:0000256" key="5">
    <source>
        <dbReference type="SAM" id="SignalP"/>
    </source>
</evidence>
<protein>
    <submittedName>
        <fullName evidence="7">Branched chain amino acid ABC transporter substrate-binding protein</fullName>
    </submittedName>
</protein>
<dbReference type="PANTHER" id="PTHR47151">
    <property type="entry name" value="LEU/ILE/VAL-BINDING ABC TRANSPORTER SUBUNIT"/>
    <property type="match status" value="1"/>
</dbReference>
<dbReference type="PANTHER" id="PTHR47151:SF2">
    <property type="entry name" value="AMINO ACID BINDING PROTEIN"/>
    <property type="match status" value="1"/>
</dbReference>
<dbReference type="PROSITE" id="PS51257">
    <property type="entry name" value="PROKAR_LIPOPROTEIN"/>
    <property type="match status" value="1"/>
</dbReference>
<feature type="domain" description="Leucine-binding protein" evidence="6">
    <location>
        <begin position="33"/>
        <end position="359"/>
    </location>
</feature>
<evidence type="ECO:0000256" key="1">
    <source>
        <dbReference type="ARBA" id="ARBA00010062"/>
    </source>
</evidence>
<evidence type="ECO:0000256" key="3">
    <source>
        <dbReference type="ARBA" id="ARBA00022729"/>
    </source>
</evidence>
<dbReference type="CDD" id="cd06342">
    <property type="entry name" value="PBP1_ABC_LIVBP-like"/>
    <property type="match status" value="1"/>
</dbReference>
<dbReference type="EMBL" id="NVSR01000119">
    <property type="protein sequence ID" value="PCI24734.1"/>
    <property type="molecule type" value="Genomic_DNA"/>
</dbReference>
<feature type="chain" id="PRO_5012088207" evidence="5">
    <location>
        <begin position="20"/>
        <end position="377"/>
    </location>
</feature>
<dbReference type="PRINTS" id="PR00337">
    <property type="entry name" value="LEUILEVALBP"/>
</dbReference>
<dbReference type="Pfam" id="PF13458">
    <property type="entry name" value="Peripla_BP_6"/>
    <property type="match status" value="1"/>
</dbReference>
<gene>
    <name evidence="7" type="ORF">COB67_11350</name>
</gene>
<dbReference type="Proteomes" id="UP000218113">
    <property type="component" value="Unassembled WGS sequence"/>
</dbReference>
<accession>A0A2A4SUB2</accession>
<dbReference type="InterPro" id="IPR000709">
    <property type="entry name" value="Leu_Ile_Val-bd"/>
</dbReference>